<dbReference type="Proteomes" id="UP000006735">
    <property type="component" value="Chromosome"/>
</dbReference>
<dbReference type="InterPro" id="IPR013785">
    <property type="entry name" value="Aldolase_TIM"/>
</dbReference>
<dbReference type="FunFam" id="3.20.20.70:FF:000059">
    <property type="entry name" value="N-ethylmaleimide reductase, FMN-linked"/>
    <property type="match status" value="1"/>
</dbReference>
<evidence type="ECO:0000256" key="3">
    <source>
        <dbReference type="ARBA" id="ARBA00023002"/>
    </source>
</evidence>
<name>Q5H1L7_XANOR</name>
<organism evidence="5 6">
    <name type="scientific">Xanthomonas oryzae pv. oryzae (strain KACC10331 / KXO85)</name>
    <dbReference type="NCBI Taxonomy" id="291331"/>
    <lineage>
        <taxon>Bacteria</taxon>
        <taxon>Pseudomonadati</taxon>
        <taxon>Pseudomonadota</taxon>
        <taxon>Gammaproteobacteria</taxon>
        <taxon>Lysobacterales</taxon>
        <taxon>Lysobacteraceae</taxon>
        <taxon>Xanthomonas</taxon>
    </lineage>
</organism>
<dbReference type="EMBL" id="AE013598">
    <property type="protein sequence ID" value="AAW75154.1"/>
    <property type="molecule type" value="Genomic_DNA"/>
</dbReference>
<comment type="similarity">
    <text evidence="2">Belongs to the NADH:flavin oxidoreductase/NADH oxidase family.</text>
</comment>
<dbReference type="Pfam" id="PF00724">
    <property type="entry name" value="Oxidored_FMN"/>
    <property type="match status" value="1"/>
</dbReference>
<protein>
    <submittedName>
        <fullName evidence="5">GTN reductase</fullName>
    </submittedName>
</protein>
<dbReference type="STRING" id="291331.XOO1900"/>
<dbReference type="PANTHER" id="PTHR22893:SF91">
    <property type="entry name" value="NADPH DEHYDROGENASE 2-RELATED"/>
    <property type="match status" value="1"/>
</dbReference>
<dbReference type="AlphaFoldDB" id="Q5H1L7"/>
<evidence type="ECO:0000259" key="4">
    <source>
        <dbReference type="Pfam" id="PF00724"/>
    </source>
</evidence>
<dbReference type="GO" id="GO:0016628">
    <property type="term" value="F:oxidoreductase activity, acting on the CH-CH group of donors, NAD or NADP as acceptor"/>
    <property type="evidence" value="ECO:0007669"/>
    <property type="project" value="UniProtKB-ARBA"/>
</dbReference>
<dbReference type="HOGENOM" id="CLU_012153_0_0_6"/>
<evidence type="ECO:0000313" key="5">
    <source>
        <dbReference type="EMBL" id="AAW75154.1"/>
    </source>
</evidence>
<evidence type="ECO:0000313" key="6">
    <source>
        <dbReference type="Proteomes" id="UP000006735"/>
    </source>
</evidence>
<feature type="domain" description="NADH:flavin oxidoreductase/NADH oxidase N-terminal" evidence="4">
    <location>
        <begin position="91"/>
        <end position="421"/>
    </location>
</feature>
<proteinExistence type="inferred from homology"/>
<accession>Q5H1L7</accession>
<reference evidence="5 6" key="1">
    <citation type="journal article" date="2005" name="Nucleic Acids Res.">
        <title>The genome sequence of Xanthomonas oryzae pathovar oryzae KACC10331, the bacterial blight pathogen of rice.</title>
        <authorList>
            <person name="Lee B.M."/>
            <person name="Park Y.J."/>
            <person name="Park D.S."/>
            <person name="Kang H.W."/>
            <person name="Kim J.G."/>
            <person name="Song E.S."/>
            <person name="Park I.C."/>
            <person name="Yoon U.H."/>
            <person name="Hahn J.H."/>
            <person name="Koo B.S."/>
            <person name="Lee G.B."/>
            <person name="Kim H."/>
            <person name="Park H.S."/>
            <person name="Yoon K.O."/>
            <person name="Kim J.H."/>
            <person name="Jung C.H."/>
            <person name="Koh N.H."/>
            <person name="Seo J.S."/>
            <person name="Go S.J."/>
        </authorList>
    </citation>
    <scope>NUCLEOTIDE SEQUENCE [LARGE SCALE GENOMIC DNA]</scope>
    <source>
        <strain evidence="6">KACC10331 / KXO85</strain>
    </source>
</reference>
<keyword evidence="3" id="KW-0560">Oxidoreductase</keyword>
<dbReference type="CDD" id="cd02933">
    <property type="entry name" value="OYE_like_FMN"/>
    <property type="match status" value="1"/>
</dbReference>
<comment type="cofactor">
    <cofactor evidence="1">
        <name>FMN</name>
        <dbReference type="ChEBI" id="CHEBI:58210"/>
    </cofactor>
</comment>
<evidence type="ECO:0000256" key="2">
    <source>
        <dbReference type="ARBA" id="ARBA00005979"/>
    </source>
</evidence>
<dbReference type="InterPro" id="IPR001155">
    <property type="entry name" value="OxRdtase_FMN_N"/>
</dbReference>
<sequence length="446" mass="48544">MPDSSDGGAAYYCAMQQSRKVRHRSRFSTNASAIAVTLPSTGWRRCVLSASLESARVRHHCYGAPRSARRRAWRVITFDWLLMSKSTQSPLFSPVRLGALDLANRVVMAPLTRNRAIAGQVPSPLAAEYYGQRATAGLIVAEGTQISPLGQGYLDTPGIYTKEQIQGWRAVTDEVHRRGGKIVLQLWHVGRVSHTSVLPPGEVPVAPSAIRAEGKTFTKNGFEDVSEPRALALDEIPGLIEDYRIAARNAIDAGFDGVEVHAANGYLLDQFLRDSSNQRTDAYGGDIENRTRLLAEVVQAIADEIAAERTGVRLSPVTPVYGAHDSNPQPLFERAVERLNLIGGLAFVHVIEGATGGPRDNIAFDYAALRAKFDGAWIANNGYDRGMSEHAISSDYADAIAYGRPFIANPDLVRRLRENAPLAELDQATMYGGGAKGYTDYPALPE</sequence>
<dbReference type="GO" id="GO:0010181">
    <property type="term" value="F:FMN binding"/>
    <property type="evidence" value="ECO:0007669"/>
    <property type="project" value="InterPro"/>
</dbReference>
<dbReference type="SUPFAM" id="SSF51395">
    <property type="entry name" value="FMN-linked oxidoreductases"/>
    <property type="match status" value="1"/>
</dbReference>
<gene>
    <name evidence="5" type="primary">nerA</name>
    <name evidence="5" type="ordered locus">XOO1900</name>
</gene>
<evidence type="ECO:0000256" key="1">
    <source>
        <dbReference type="ARBA" id="ARBA00001917"/>
    </source>
</evidence>
<keyword evidence="6" id="KW-1185">Reference proteome</keyword>
<dbReference type="InterPro" id="IPR045247">
    <property type="entry name" value="Oye-like"/>
</dbReference>
<dbReference type="KEGG" id="xoo:XOO1900"/>
<dbReference type="Gene3D" id="3.20.20.70">
    <property type="entry name" value="Aldolase class I"/>
    <property type="match status" value="1"/>
</dbReference>
<dbReference type="PANTHER" id="PTHR22893">
    <property type="entry name" value="NADH OXIDOREDUCTASE-RELATED"/>
    <property type="match status" value="1"/>
</dbReference>
<dbReference type="GO" id="GO:0005829">
    <property type="term" value="C:cytosol"/>
    <property type="evidence" value="ECO:0007669"/>
    <property type="project" value="UniProtKB-ARBA"/>
</dbReference>